<dbReference type="EMBL" id="CAXLJM020000019">
    <property type="protein sequence ID" value="CAL8086029.1"/>
    <property type="molecule type" value="Genomic_DNA"/>
</dbReference>
<organism evidence="3 4">
    <name type="scientific">Orchesella dallaii</name>
    <dbReference type="NCBI Taxonomy" id="48710"/>
    <lineage>
        <taxon>Eukaryota</taxon>
        <taxon>Metazoa</taxon>
        <taxon>Ecdysozoa</taxon>
        <taxon>Arthropoda</taxon>
        <taxon>Hexapoda</taxon>
        <taxon>Collembola</taxon>
        <taxon>Entomobryomorpha</taxon>
        <taxon>Entomobryoidea</taxon>
        <taxon>Orchesellidae</taxon>
        <taxon>Orchesellinae</taxon>
        <taxon>Orchesella</taxon>
    </lineage>
</organism>
<dbReference type="InterPro" id="IPR042089">
    <property type="entry name" value="Peptidase_M13_dom_2"/>
</dbReference>
<keyword evidence="2" id="KW-1133">Transmembrane helix</keyword>
<dbReference type="SUPFAM" id="SSF55486">
    <property type="entry name" value="Metalloproteases ('zincins'), catalytic domain"/>
    <property type="match status" value="2"/>
</dbReference>
<accession>A0ABP1Q1M8</accession>
<evidence type="ECO:0000313" key="4">
    <source>
        <dbReference type="Proteomes" id="UP001642540"/>
    </source>
</evidence>
<dbReference type="Proteomes" id="UP001642540">
    <property type="component" value="Unassembled WGS sequence"/>
</dbReference>
<dbReference type="InterPro" id="IPR000718">
    <property type="entry name" value="Peptidase_M13"/>
</dbReference>
<dbReference type="InterPro" id="IPR024079">
    <property type="entry name" value="MetalloPept_cat_dom_sf"/>
</dbReference>
<keyword evidence="2" id="KW-0472">Membrane</keyword>
<comment type="caution">
    <text evidence="3">The sequence shown here is derived from an EMBL/GenBank/DDBJ whole genome shotgun (WGS) entry which is preliminary data.</text>
</comment>
<dbReference type="PROSITE" id="PS51885">
    <property type="entry name" value="NEPRILYSIN"/>
    <property type="match status" value="1"/>
</dbReference>
<protein>
    <submittedName>
        <fullName evidence="3">Uncharacterized protein</fullName>
    </submittedName>
</protein>
<keyword evidence="2" id="KW-0812">Transmembrane</keyword>
<sequence>MQKTESIQTLFEEIQQTWHMIPKSQIWEPQRFLGSVIFERQLHTDVMMPGMDDLVWDTAADLLDLSNDHLMNSLLAVKYVVERARQAWLGSTDPDPNVKWWGEGHNHHKSIRNLLFDFQQPYIVAARFLEEKDAARQQDGGWEKFLGRVPSNYILFPLALFNEPHTSESLWLESGGITFKIIRSFFSMIQNTRQTGKYSTTSWMNAIDIVGKNSSYKQDDYKCSSFDSIDPFKNRTASFDYRLKSSTLEWFSWWNDDDFMNTLAVKLTLKHFREEKKALLNSPFGWNLDEHARDRRFHRFLPGELLKYSEEQLLLMAIIRHAEAEKMSYHLARTGGVSYDKLSSDTILKTLPLVEGEIRNKSLPKDGDSNEDGYSILSLKDETSDPITASRRRRKKKRRGNARRTNKFGSKSSSRSSLTSNKPMPLEWYNFRLSDGYITFKMWWQRSKFWTRMNVIIVAILFVLALINGIVGIICVLSAFTTPSNMNPYVCTTNECRNAAKWMTQTMDTNVDPCENFYEFVCGNTEELGIEVDFFSEYINVPLYKIEFGENSILAKILRNYNETHEDNNQPVKYYQACLNDRARPQYGLTAFVNTIQNVFDTKDLNTFESSPLQLEEVGARMFHVMGHGVYLNMAFYSYPYIQRWLPVLWIIVLRFDEKTTRLIFENLMPLLGVRNPGIVEELVLGVQVMMTVVYKISVTFFDHPPSEFPKEVKASLKGLCPPMGVNLNIQKIFELFIGESFRWTFDNPKTEAYSLALQDCFDVAPSQFTKHKLTHPKTALAGVWIFGLFFDFFRQMRVDLWNTWGLNRSTALVNLMLPNRDYNSEHGCLNEMTHNLAYLPILRYMQASLDDPVEFSFKKTEEIQALLKEVQQHWLQIPETEVWEQERFIGKAILERGLHADVVMPVLDELSLWDLDSLDLTDDHLHNSLVAVKYTVEKAKQNWLGSSDPDAQVRWWGDGYDGVSIRYKLFSFVGAFVLSARFLEREGAARRGEYEQFLGRNLPNYILFPYSLYNEPHTSETLWLESGGITFKMMRTFMSLIQSVFYFGKYGPSKWITPADIIGNDSSYNQDNYNCSSLDYDFNGPNSAKLYDYKPNKSNMKKFSWEMNHQFMNSLAVKLALKNFRKRRRAVLEVPFGWHLDKEMRNKRMRRFLPGMLSKYSEDQLFFMSLVRYNCKGSWKKFKKSKNLRYVLEITVLNMLMQSEEFSHVWKCPSNSFMNLEGKRCLKWMP</sequence>
<dbReference type="PANTHER" id="PTHR11733:SF167">
    <property type="entry name" value="FI17812P1-RELATED"/>
    <property type="match status" value="1"/>
</dbReference>
<feature type="region of interest" description="Disordered" evidence="1">
    <location>
        <begin position="385"/>
        <end position="420"/>
    </location>
</feature>
<dbReference type="PANTHER" id="PTHR11733">
    <property type="entry name" value="ZINC METALLOPROTEASE FAMILY M13 NEPRILYSIN-RELATED"/>
    <property type="match status" value="1"/>
</dbReference>
<feature type="transmembrane region" description="Helical" evidence="2">
    <location>
        <begin position="455"/>
        <end position="480"/>
    </location>
</feature>
<feature type="compositionally biased region" description="Low complexity" evidence="1">
    <location>
        <begin position="410"/>
        <end position="420"/>
    </location>
</feature>
<reference evidence="3 4" key="1">
    <citation type="submission" date="2024-08" db="EMBL/GenBank/DDBJ databases">
        <authorList>
            <person name="Cucini C."/>
            <person name="Frati F."/>
        </authorList>
    </citation>
    <scope>NUCLEOTIDE SEQUENCE [LARGE SCALE GENOMIC DNA]</scope>
</reference>
<dbReference type="Gene3D" id="1.10.1380.10">
    <property type="entry name" value="Neutral endopeptidase , domain2"/>
    <property type="match status" value="1"/>
</dbReference>
<keyword evidence="4" id="KW-1185">Reference proteome</keyword>
<gene>
    <name evidence="3" type="ORF">ODALV1_LOCUS6309</name>
</gene>
<dbReference type="Gene3D" id="3.40.390.10">
    <property type="entry name" value="Collagenase (Catalytic Domain)"/>
    <property type="match status" value="2"/>
</dbReference>
<evidence type="ECO:0000256" key="1">
    <source>
        <dbReference type="SAM" id="MobiDB-lite"/>
    </source>
</evidence>
<feature type="compositionally biased region" description="Basic residues" evidence="1">
    <location>
        <begin position="390"/>
        <end position="406"/>
    </location>
</feature>
<evidence type="ECO:0000256" key="2">
    <source>
        <dbReference type="SAM" id="Phobius"/>
    </source>
</evidence>
<proteinExistence type="predicted"/>
<name>A0ABP1Q1M8_9HEXA</name>
<evidence type="ECO:0000313" key="3">
    <source>
        <dbReference type="EMBL" id="CAL8086029.1"/>
    </source>
</evidence>